<keyword evidence="2" id="KW-1185">Reference proteome</keyword>
<sequence length="201" mass="23802">MQSFLHESLLHNSGYFHVWVSSTEHAVFFPRNEDKAFFMTMLQDSLSPRAKLSDLHFRLSGYASEIELLAYSLTETGVHLLVHTIRKAAIEELGQSLLFSYQTYLQRQLSVSQLPFNTIFMFDKLAGRHEALQVSREIHLLHAEWRYDRYSSIGFYLDDRRGDWMKPYRLTSLFNAQPKQYLRFIKSQKTESDRIFEYIET</sequence>
<dbReference type="Proteomes" id="UP000289257">
    <property type="component" value="Unassembled WGS sequence"/>
</dbReference>
<proteinExistence type="predicted"/>
<name>A0A4Q0AGR9_9BACT</name>
<organism evidence="1 2">
    <name type="scientific">Candidatus Microsaccharimonas sossegonensis</name>
    <dbReference type="NCBI Taxonomy" id="2506948"/>
    <lineage>
        <taxon>Bacteria</taxon>
        <taxon>Candidatus Saccharimonadota</taxon>
        <taxon>Candidatus Saccharimonadia</taxon>
        <taxon>Candidatus Saccharimonadales</taxon>
        <taxon>Candidatus Saccharimonadaceae</taxon>
        <taxon>Candidatus Microsaccharimonas</taxon>
    </lineage>
</organism>
<gene>
    <name evidence="1" type="ORF">EOT05_00715</name>
</gene>
<evidence type="ECO:0000313" key="2">
    <source>
        <dbReference type="Proteomes" id="UP000289257"/>
    </source>
</evidence>
<comment type="caution">
    <text evidence="1">The sequence shown here is derived from an EMBL/GenBank/DDBJ whole genome shotgun (WGS) entry which is preliminary data.</text>
</comment>
<dbReference type="EMBL" id="SCKX01000001">
    <property type="protein sequence ID" value="RWZ78274.1"/>
    <property type="molecule type" value="Genomic_DNA"/>
</dbReference>
<dbReference type="AlphaFoldDB" id="A0A4Q0AGR9"/>
<protein>
    <submittedName>
        <fullName evidence="1">Uncharacterized protein</fullName>
    </submittedName>
</protein>
<evidence type="ECO:0000313" key="1">
    <source>
        <dbReference type="EMBL" id="RWZ78274.1"/>
    </source>
</evidence>
<reference evidence="1" key="1">
    <citation type="submission" date="2019-01" db="EMBL/GenBank/DDBJ databases">
        <title>Genomic signatures and co-occurrence patterns of the ultra-small Saccharimodia (Patescibacteria phylum) suggest a symbiotic lifestyle.</title>
        <authorList>
            <person name="Lemos L."/>
            <person name="Medeiros J."/>
            <person name="Andreote F."/>
            <person name="Fernandes G."/>
            <person name="Varani A."/>
            <person name="Oliveira G."/>
            <person name="Pylro V."/>
        </authorList>
    </citation>
    <scope>NUCLEOTIDE SEQUENCE [LARGE SCALE GENOMIC DNA]</scope>
    <source>
        <strain evidence="1">AMD02</strain>
    </source>
</reference>
<accession>A0A4Q0AGR9</accession>